<dbReference type="SUPFAM" id="SSF56024">
    <property type="entry name" value="Phospholipase D/nuclease"/>
    <property type="match status" value="1"/>
</dbReference>
<dbReference type="InterPro" id="IPR000330">
    <property type="entry name" value="SNF2_N"/>
</dbReference>
<dbReference type="SMART" id="SM00490">
    <property type="entry name" value="HELICc"/>
    <property type="match status" value="1"/>
</dbReference>
<dbReference type="Gene3D" id="3.30.870.10">
    <property type="entry name" value="Endonuclease Chain A"/>
    <property type="match status" value="1"/>
</dbReference>
<dbReference type="CDD" id="cd09178">
    <property type="entry name" value="PLDc_N_Snf2_like"/>
    <property type="match status" value="1"/>
</dbReference>
<dbReference type="CDD" id="cd18793">
    <property type="entry name" value="SF2_C_SNF"/>
    <property type="match status" value="1"/>
</dbReference>
<dbReference type="PROSITE" id="PS51194">
    <property type="entry name" value="HELICASE_CTER"/>
    <property type="match status" value="1"/>
</dbReference>
<dbReference type="EMBL" id="LWMV01000194">
    <property type="protein sequence ID" value="KZX11108.1"/>
    <property type="molecule type" value="Genomic_DNA"/>
</dbReference>
<proteinExistence type="predicted"/>
<dbReference type="PATRIC" id="fig|49547.3.peg.1648"/>
<dbReference type="Gene3D" id="3.40.50.300">
    <property type="entry name" value="P-loop containing nucleotide triphosphate hydrolases"/>
    <property type="match status" value="2"/>
</dbReference>
<evidence type="ECO:0000313" key="4">
    <source>
        <dbReference type="EMBL" id="KZX11108.1"/>
    </source>
</evidence>
<sequence>MSTDTTFITNEENNKLVDRFNDLIKDTEYFDCLVGYFYTSGFYKLYKSLKNTEKIRILVGISTDKHTYNLIQKSKMTLSHSQTKEKFSNKIKDEIDNSKDSLDVETGIKKFIEWLKSGKLEIKAYRDGNIHAKLYISTFSKSDRDKGRVITGSSNFTKSGLQDNLEFNVELKDSSDYEFAIKKFDGLWEEAVDVSDPYVETITKKTWLNDEITPYELFLKFLYEYFKEDINLDLMKNVNREIPEEFMDLEYQWHAVVEAKKKIATHGGVFLSDVVGLGKTYMGIMLAKELRGKTLVIAPPNLLKRSNPGSWTNASIDFNYHLEPCSKGKLEHLLKDGHEKYDTVIIDEAHEFRNENTVGYDSLYKICRGKRVILVTATPYNNSPSDILAQLKLFQNAHNSTLPNPKVRDLENYFNNILKNLVKLKNKNQDEYLESLKEYSKDIRENVLRHVMVRRTRTGIIKYYSKDLEKQDLSFPDVNDPVSVIYELDDKLDKVFNETLKKILEELNYSRYTPLLYLNDTGELNKVKGPQINMGKFMKTLLFKRLESSFQAFKKSIGRFIYAYEKFIETFNDGNVYISKKKINKIYQYIDEENFEKIDDLVEKGDAETYSTDKFNKQFIIDLQSDLATLKEIEKLWKDVDNDPKLNAFIEKLENDKNLQNKVVVFTESEETMRYLVENLNPKFDNKVFGFAGSSPSDDKYVIIDNFDGNAHDKKDDYRILITTEVLSQGMNLHQANVVVNYDIPWNPTRMMQRVGRVQRVNTSFKEIFIYNFFPASHISEHLSLEDAAKSKLEAFIEMLGTDSKLLADEEIQFHELFSKLNSKESIVGEEEVDLELEYLNFIRNIRDDDKKRELWEKIKKLPKKARSSKKTNNGKIKNRGLFTFFRKGPLTKTYLNKGDEVIDLDFEGAIEILKAEENTKREKISKDFYKLLYENKKEFGKFFKVENEEPTKMSKNDKKLRDFLMALKGYHRFTDEEVEKCNSYIDLIDEGSISKKSIKNTLQEIKNIKDKNEFRIYQTISNNLDEFMYVNTRSVITGNDKPKEIILSEYLIKE</sequence>
<dbReference type="InterPro" id="IPR025202">
    <property type="entry name" value="PLD-like_dom"/>
</dbReference>
<dbReference type="GO" id="GO:0016787">
    <property type="term" value="F:hydrolase activity"/>
    <property type="evidence" value="ECO:0007669"/>
    <property type="project" value="UniProtKB-KW"/>
</dbReference>
<dbReference type="SMART" id="SM00487">
    <property type="entry name" value="DEXDc"/>
    <property type="match status" value="1"/>
</dbReference>
<keyword evidence="1" id="KW-0378">Hydrolase</keyword>
<dbReference type="GO" id="GO:0140097">
    <property type="term" value="F:catalytic activity, acting on DNA"/>
    <property type="evidence" value="ECO:0007669"/>
    <property type="project" value="UniProtKB-ARBA"/>
</dbReference>
<dbReference type="STRING" id="49547.MBCUR_15430"/>
<dbReference type="AlphaFoldDB" id="A0A165ZSM0"/>
<dbReference type="InterPro" id="IPR014001">
    <property type="entry name" value="Helicase_ATP-bd"/>
</dbReference>
<dbReference type="RefSeq" id="WP_067092248.1">
    <property type="nucleotide sequence ID" value="NZ_LWMV01000194.1"/>
</dbReference>
<gene>
    <name evidence="4" type="primary">rapA_3</name>
    <name evidence="4" type="ORF">MBCUR_15430</name>
</gene>
<dbReference type="SUPFAM" id="SSF52540">
    <property type="entry name" value="P-loop containing nucleoside triphosphate hydrolases"/>
    <property type="match status" value="1"/>
</dbReference>
<dbReference type="Pfam" id="PF00271">
    <property type="entry name" value="Helicase_C"/>
    <property type="match status" value="1"/>
</dbReference>
<dbReference type="PANTHER" id="PTHR45766:SF6">
    <property type="entry name" value="SWI_SNF-RELATED MATRIX-ASSOCIATED ACTIN-DEPENDENT REGULATOR OF CHROMATIN SUBFAMILY A-LIKE PROTEIN 1"/>
    <property type="match status" value="1"/>
</dbReference>
<dbReference type="PROSITE" id="PS51192">
    <property type="entry name" value="HELICASE_ATP_BIND_1"/>
    <property type="match status" value="1"/>
</dbReference>
<evidence type="ECO:0000259" key="3">
    <source>
        <dbReference type="PROSITE" id="PS51194"/>
    </source>
</evidence>
<dbReference type="InterPro" id="IPR049730">
    <property type="entry name" value="SNF2/RAD54-like_C"/>
</dbReference>
<evidence type="ECO:0000313" key="5">
    <source>
        <dbReference type="Proteomes" id="UP000077245"/>
    </source>
</evidence>
<evidence type="ECO:0000256" key="1">
    <source>
        <dbReference type="ARBA" id="ARBA00022801"/>
    </source>
</evidence>
<comment type="caution">
    <text evidence="4">The sequence shown here is derived from an EMBL/GenBank/DDBJ whole genome shotgun (WGS) entry which is preliminary data.</text>
</comment>
<organism evidence="4 5">
    <name type="scientific">Methanobrevibacter curvatus</name>
    <dbReference type="NCBI Taxonomy" id="49547"/>
    <lineage>
        <taxon>Archaea</taxon>
        <taxon>Methanobacteriati</taxon>
        <taxon>Methanobacteriota</taxon>
        <taxon>Methanomada group</taxon>
        <taxon>Methanobacteria</taxon>
        <taxon>Methanobacteriales</taxon>
        <taxon>Methanobacteriaceae</taxon>
        <taxon>Methanobrevibacter</taxon>
    </lineage>
</organism>
<dbReference type="OrthoDB" id="6396at2157"/>
<evidence type="ECO:0000259" key="2">
    <source>
        <dbReference type="PROSITE" id="PS51192"/>
    </source>
</evidence>
<dbReference type="Proteomes" id="UP000077245">
    <property type="component" value="Unassembled WGS sequence"/>
</dbReference>
<dbReference type="Pfam" id="PF00176">
    <property type="entry name" value="SNF2-rel_dom"/>
    <property type="match status" value="1"/>
</dbReference>
<dbReference type="Pfam" id="PF13091">
    <property type="entry name" value="PLDc_2"/>
    <property type="match status" value="1"/>
</dbReference>
<dbReference type="InterPro" id="IPR027417">
    <property type="entry name" value="P-loop_NTPase"/>
</dbReference>
<dbReference type="PANTHER" id="PTHR45766">
    <property type="entry name" value="DNA ANNEALING HELICASE AND ENDONUCLEASE ZRANB3 FAMILY MEMBER"/>
    <property type="match status" value="1"/>
</dbReference>
<reference evidence="4 5" key="1">
    <citation type="submission" date="2016-04" db="EMBL/GenBank/DDBJ databases">
        <title>Genome sequence of Methanobrevibacter curvatus DSM 11111.</title>
        <authorList>
            <person name="Poehlein A."/>
            <person name="Seedorf H."/>
            <person name="Daniel R."/>
        </authorList>
    </citation>
    <scope>NUCLEOTIDE SEQUENCE [LARGE SCALE GENOMIC DNA]</scope>
    <source>
        <strain evidence="4 5">DSM 11111</strain>
    </source>
</reference>
<feature type="domain" description="Helicase ATP-binding" evidence="2">
    <location>
        <begin position="260"/>
        <end position="397"/>
    </location>
</feature>
<protein>
    <submittedName>
        <fullName evidence="4">RNA polymerase-associated protein RapA</fullName>
    </submittedName>
</protein>
<dbReference type="GO" id="GO:0005524">
    <property type="term" value="F:ATP binding"/>
    <property type="evidence" value="ECO:0007669"/>
    <property type="project" value="InterPro"/>
</dbReference>
<dbReference type="GO" id="GO:0120545">
    <property type="term" value="F:nucleic acid conformation isomerase activity"/>
    <property type="evidence" value="ECO:0007669"/>
    <property type="project" value="UniProtKB-ARBA"/>
</dbReference>
<accession>A0A165ZSM0</accession>
<keyword evidence="5" id="KW-1185">Reference proteome</keyword>
<feature type="domain" description="Helicase C-terminal" evidence="3">
    <location>
        <begin position="645"/>
        <end position="818"/>
    </location>
</feature>
<name>A0A165ZSM0_9EURY</name>
<dbReference type="InterPro" id="IPR001650">
    <property type="entry name" value="Helicase_C-like"/>
</dbReference>